<organismHost>
    <name type="scientific">Panthera leo</name>
    <name type="common">Lion</name>
    <dbReference type="NCBI Taxonomy" id="9689"/>
</organismHost>
<organism evidence="1">
    <name type="scientific">Bovine herpesvirus 4</name>
    <name type="common">BoHV-4</name>
    <name type="synonym">Movar virus</name>
    <dbReference type="NCBI Taxonomy" id="10385"/>
    <lineage>
        <taxon>Viruses</taxon>
        <taxon>Duplodnaviria</taxon>
        <taxon>Heunggongvirae</taxon>
        <taxon>Peploviricota</taxon>
        <taxon>Herviviricetes</taxon>
        <taxon>Herpesvirales</taxon>
        <taxon>Orthoherpesviridae</taxon>
        <taxon>Gammaherpesvirinae</taxon>
        <taxon>Rhadinovirus</taxon>
        <taxon>Rhadinovirus bovinegamma4</taxon>
    </lineage>
</organism>
<protein>
    <submittedName>
        <fullName evidence="1">Uncharacterized protein</fullName>
    </submittedName>
</protein>
<organismHost>
    <name type="scientific">Bos taurus</name>
    <name type="common">Bovine</name>
    <dbReference type="NCBI Taxonomy" id="9913"/>
</organismHost>
<dbReference type="EMBL" id="MN551084">
    <property type="protein sequence ID" value="QJC19216.1"/>
    <property type="molecule type" value="Genomic_DNA"/>
</dbReference>
<organismHost>
    <name type="scientific">Felis catus</name>
    <name type="common">Cat</name>
    <name type="synonym">Felis silvestris catus</name>
    <dbReference type="NCBI Taxonomy" id="9685"/>
</organismHost>
<sequence length="62" mass="7033">MDGDGSMFVFGRKWTRRDLNNSVRGIEVCCALLSEKNHNLSAGRCAVKRNHSFRHSLPGMRL</sequence>
<evidence type="ECO:0000313" key="1">
    <source>
        <dbReference type="EMBL" id="QJC19216.1"/>
    </source>
</evidence>
<accession>A0A858PWZ7</accession>
<name>A0A858PWZ7_BHV4</name>
<proteinExistence type="predicted"/>
<reference evidence="1" key="1">
    <citation type="submission" date="2019-10" db="EMBL/GenBank/DDBJ databases">
        <title>Experimental infection of calves with contemporary bovine gammaherpesvirus type 4.</title>
        <authorList>
            <person name="Bauermann F."/>
            <person name="Kutish G."/>
            <person name="Diel D."/>
            <person name="Falkenberg S."/>
            <person name="Martins M."/>
            <person name="Flores E."/>
        </authorList>
    </citation>
    <scope>NUCLEOTIDE SEQUENCE</scope>
    <source>
        <strain evidence="1">SD16-49</strain>
    </source>
</reference>